<comment type="caution">
    <text evidence="1">The sequence shown here is derived from an EMBL/GenBank/DDBJ whole genome shotgun (WGS) entry which is preliminary data.</text>
</comment>
<protein>
    <submittedName>
        <fullName evidence="1">DUF2867 domain-containing protein</fullName>
    </submittedName>
</protein>
<organism evidence="1 2">
    <name type="scientific">Roseomonas alba</name>
    <dbReference type="NCBI Taxonomy" id="2846776"/>
    <lineage>
        <taxon>Bacteria</taxon>
        <taxon>Pseudomonadati</taxon>
        <taxon>Pseudomonadota</taxon>
        <taxon>Alphaproteobacteria</taxon>
        <taxon>Acetobacterales</taxon>
        <taxon>Roseomonadaceae</taxon>
        <taxon>Roseomonas</taxon>
    </lineage>
</organism>
<sequence length="167" mass="18457">MTARDLPAGARLIAPSASLSYLDVQSAVLPRPVTALEAWQRMKAQRSPIFALAVRIRDVVSGWFGVEPIRGFSAAPAPDPKPGDRLDFFTVEHIAPDALALVVRDRHLDTMTCLSVADRTLFVTASVVTHNLFGRIYMLPVGPAHRLIVRRFLRGMVRAMEAERRTA</sequence>
<dbReference type="Proteomes" id="UP001196565">
    <property type="component" value="Unassembled WGS sequence"/>
</dbReference>
<dbReference type="Pfam" id="PF11066">
    <property type="entry name" value="DUF2867"/>
    <property type="match status" value="1"/>
</dbReference>
<name>A0ABS7A5M5_9PROT</name>
<dbReference type="EMBL" id="JAHYBZ010000002">
    <property type="protein sequence ID" value="MBW6397566.1"/>
    <property type="molecule type" value="Genomic_DNA"/>
</dbReference>
<proteinExistence type="predicted"/>
<gene>
    <name evidence="1" type="ORF">KPL78_06895</name>
</gene>
<dbReference type="RefSeq" id="WP_219762168.1">
    <property type="nucleotide sequence ID" value="NZ_JAHYBZ010000002.1"/>
</dbReference>
<reference evidence="1 2" key="1">
    <citation type="submission" date="2021-07" db="EMBL/GenBank/DDBJ databases">
        <authorList>
            <person name="So Y."/>
        </authorList>
    </citation>
    <scope>NUCLEOTIDE SEQUENCE [LARGE SCALE GENOMIC DNA]</scope>
    <source>
        <strain evidence="1 2">HJA6</strain>
    </source>
</reference>
<accession>A0ABS7A5M5</accession>
<evidence type="ECO:0000313" key="1">
    <source>
        <dbReference type="EMBL" id="MBW6397566.1"/>
    </source>
</evidence>
<dbReference type="InterPro" id="IPR021295">
    <property type="entry name" value="DUF2867"/>
</dbReference>
<keyword evidence="2" id="KW-1185">Reference proteome</keyword>
<evidence type="ECO:0000313" key="2">
    <source>
        <dbReference type="Proteomes" id="UP001196565"/>
    </source>
</evidence>